<dbReference type="InterPro" id="IPR041474">
    <property type="entry name" value="NicS_C"/>
</dbReference>
<accession>A0A7W6DR64</accession>
<dbReference type="InterPro" id="IPR009057">
    <property type="entry name" value="Homeodomain-like_sf"/>
</dbReference>
<evidence type="ECO:0000256" key="2">
    <source>
        <dbReference type="PROSITE-ProRule" id="PRU00335"/>
    </source>
</evidence>
<dbReference type="Proteomes" id="UP000552757">
    <property type="component" value="Unassembled WGS sequence"/>
</dbReference>
<dbReference type="GO" id="GO:0003677">
    <property type="term" value="F:DNA binding"/>
    <property type="evidence" value="ECO:0007669"/>
    <property type="project" value="UniProtKB-UniRule"/>
</dbReference>
<organism evidence="4 5">
    <name type="scientific">Sphingobium fontiphilum</name>
    <dbReference type="NCBI Taxonomy" id="944425"/>
    <lineage>
        <taxon>Bacteria</taxon>
        <taxon>Pseudomonadati</taxon>
        <taxon>Pseudomonadota</taxon>
        <taxon>Alphaproteobacteria</taxon>
        <taxon>Sphingomonadales</taxon>
        <taxon>Sphingomonadaceae</taxon>
        <taxon>Sphingobium</taxon>
    </lineage>
</organism>
<evidence type="ECO:0000313" key="5">
    <source>
        <dbReference type="Proteomes" id="UP000552757"/>
    </source>
</evidence>
<comment type="caution">
    <text evidence="4">The sequence shown here is derived from an EMBL/GenBank/DDBJ whole genome shotgun (WGS) entry which is preliminary data.</text>
</comment>
<keyword evidence="1 2" id="KW-0238">DNA-binding</keyword>
<reference evidence="4 5" key="1">
    <citation type="submission" date="2020-08" db="EMBL/GenBank/DDBJ databases">
        <title>Genomic Encyclopedia of Type Strains, Phase IV (KMG-IV): sequencing the most valuable type-strain genomes for metagenomic binning, comparative biology and taxonomic classification.</title>
        <authorList>
            <person name="Goeker M."/>
        </authorList>
    </citation>
    <scope>NUCLEOTIDE SEQUENCE [LARGE SCALE GENOMIC DNA]</scope>
    <source>
        <strain evidence="4 5">DSM 29348</strain>
    </source>
</reference>
<dbReference type="InterPro" id="IPR036271">
    <property type="entry name" value="Tet_transcr_reg_TetR-rel_C_sf"/>
</dbReference>
<evidence type="ECO:0000259" key="3">
    <source>
        <dbReference type="PROSITE" id="PS50977"/>
    </source>
</evidence>
<dbReference type="InterPro" id="IPR050109">
    <property type="entry name" value="HTH-type_TetR-like_transc_reg"/>
</dbReference>
<protein>
    <submittedName>
        <fullName evidence="4">AcrR family transcriptional regulator</fullName>
    </submittedName>
</protein>
<dbReference type="PANTHER" id="PTHR30328:SF54">
    <property type="entry name" value="HTH-TYPE TRANSCRIPTIONAL REPRESSOR SCO4008"/>
    <property type="match status" value="1"/>
</dbReference>
<feature type="domain" description="HTH tetR-type" evidence="3">
    <location>
        <begin position="17"/>
        <end position="77"/>
    </location>
</feature>
<dbReference type="PROSITE" id="PS50977">
    <property type="entry name" value="HTH_TETR_2"/>
    <property type="match status" value="1"/>
</dbReference>
<dbReference type="PANTHER" id="PTHR30328">
    <property type="entry name" value="TRANSCRIPTIONAL REPRESSOR"/>
    <property type="match status" value="1"/>
</dbReference>
<dbReference type="SUPFAM" id="SSF48498">
    <property type="entry name" value="Tetracyclin repressor-like, C-terminal domain"/>
    <property type="match status" value="1"/>
</dbReference>
<dbReference type="SUPFAM" id="SSF46689">
    <property type="entry name" value="Homeodomain-like"/>
    <property type="match status" value="1"/>
</dbReference>
<keyword evidence="5" id="KW-1185">Reference proteome</keyword>
<gene>
    <name evidence="4" type="ORF">GGR44_003366</name>
</gene>
<feature type="DNA-binding region" description="H-T-H motif" evidence="2">
    <location>
        <begin position="40"/>
        <end position="59"/>
    </location>
</feature>
<dbReference type="RefSeq" id="WP_183956604.1">
    <property type="nucleotide sequence ID" value="NZ_JACIEB010000012.1"/>
</dbReference>
<dbReference type="EMBL" id="JACIEB010000012">
    <property type="protein sequence ID" value="MBB3983669.1"/>
    <property type="molecule type" value="Genomic_DNA"/>
</dbReference>
<dbReference type="Pfam" id="PF00440">
    <property type="entry name" value="TetR_N"/>
    <property type="match status" value="1"/>
</dbReference>
<proteinExistence type="predicted"/>
<name>A0A7W6DR64_9SPHN</name>
<sequence>MEEAASANPRKRRKSKREGLKHILAAATEEFCRAGLAGAKLDVIALEAGVSKQLIHHYFRTKADLYVAVMEDVSAMAIQELSLPDYEALPPQEAVRVFLCGVFDLFVRWPFLAGLFNDQSLYGGEHIPECRELKRRSPQLMARLSDIFRAGQEAGTFRSGLDADAVFAVTILAMIGNFTGGKIIAGFVPVDYSAPGNLELWRTFAADFALNAITQYTNNMSPDKSTLRSALPIQ</sequence>
<dbReference type="PRINTS" id="PR00455">
    <property type="entry name" value="HTHTETR"/>
</dbReference>
<dbReference type="Pfam" id="PF17938">
    <property type="entry name" value="TetR_C_29"/>
    <property type="match status" value="1"/>
</dbReference>
<evidence type="ECO:0000313" key="4">
    <source>
        <dbReference type="EMBL" id="MBB3983669.1"/>
    </source>
</evidence>
<dbReference type="AlphaFoldDB" id="A0A7W6DR64"/>
<evidence type="ECO:0000256" key="1">
    <source>
        <dbReference type="ARBA" id="ARBA00023125"/>
    </source>
</evidence>
<dbReference type="InterPro" id="IPR001647">
    <property type="entry name" value="HTH_TetR"/>
</dbReference>
<dbReference type="Gene3D" id="1.10.357.10">
    <property type="entry name" value="Tetracycline Repressor, domain 2"/>
    <property type="match status" value="1"/>
</dbReference>